<sequence>MCCWFLRTTIRPQSVLSVPVPLLRPPSPVRSFWDGQRQHRAQQSLVLLRQRRPRLLHHPHVYRNGFRNHNPVSPSRRCHSRRSRPQGVRWMLGKSESPVTKRGTSLTAST</sequence>
<protein>
    <submittedName>
        <fullName evidence="2">Putative secreted peptide</fullName>
    </submittedName>
</protein>
<reference evidence="2" key="1">
    <citation type="submission" date="2018-01" db="EMBL/GenBank/DDBJ databases">
        <title>An insight into the sialome of Amazonian anophelines.</title>
        <authorList>
            <person name="Ribeiro J.M."/>
            <person name="Scarpassa V."/>
            <person name="Calvo E."/>
        </authorList>
    </citation>
    <scope>NUCLEOTIDE SEQUENCE</scope>
    <source>
        <tissue evidence="2">Salivary glands</tissue>
    </source>
</reference>
<dbReference type="AlphaFoldDB" id="A0A2M3ZS53"/>
<evidence type="ECO:0000313" key="2">
    <source>
        <dbReference type="EMBL" id="MBW31371.1"/>
    </source>
</evidence>
<accession>A0A2M3ZS53</accession>
<dbReference type="EMBL" id="GGFM01010620">
    <property type="protein sequence ID" value="MBW31371.1"/>
    <property type="molecule type" value="Transcribed_RNA"/>
</dbReference>
<name>A0A2M3ZS53_9DIPT</name>
<evidence type="ECO:0000256" key="1">
    <source>
        <dbReference type="SAM" id="MobiDB-lite"/>
    </source>
</evidence>
<organism evidence="2">
    <name type="scientific">Anopheles braziliensis</name>
    <dbReference type="NCBI Taxonomy" id="58242"/>
    <lineage>
        <taxon>Eukaryota</taxon>
        <taxon>Metazoa</taxon>
        <taxon>Ecdysozoa</taxon>
        <taxon>Arthropoda</taxon>
        <taxon>Hexapoda</taxon>
        <taxon>Insecta</taxon>
        <taxon>Pterygota</taxon>
        <taxon>Neoptera</taxon>
        <taxon>Endopterygota</taxon>
        <taxon>Diptera</taxon>
        <taxon>Nematocera</taxon>
        <taxon>Culicoidea</taxon>
        <taxon>Culicidae</taxon>
        <taxon>Anophelinae</taxon>
        <taxon>Anopheles</taxon>
    </lineage>
</organism>
<proteinExistence type="predicted"/>
<feature type="region of interest" description="Disordered" evidence="1">
    <location>
        <begin position="62"/>
        <end position="110"/>
    </location>
</feature>